<comment type="caution">
    <text evidence="1">The sequence shown here is derived from an EMBL/GenBank/DDBJ whole genome shotgun (WGS) entry which is preliminary data.</text>
</comment>
<gene>
    <name evidence="1" type="ORF">JBF12_01935</name>
</gene>
<dbReference type="Gene3D" id="3.10.129.10">
    <property type="entry name" value="Hotdog Thioesterase"/>
    <property type="match status" value="1"/>
</dbReference>
<dbReference type="PANTHER" id="PTHR28152:SF1">
    <property type="entry name" value="HYDROXYACYL-THIOESTER DEHYDRATASE TYPE 2, MITOCHONDRIAL"/>
    <property type="match status" value="1"/>
</dbReference>
<dbReference type="Proteomes" id="UP000638849">
    <property type="component" value="Unassembled WGS sequence"/>
</dbReference>
<proteinExistence type="predicted"/>
<dbReference type="PANTHER" id="PTHR28152">
    <property type="entry name" value="HYDROXYACYL-THIOESTER DEHYDRATASE TYPE 2, MITOCHONDRIAL"/>
    <property type="match status" value="1"/>
</dbReference>
<sequence length="135" mass="14278">MSPMKVHTGQPVPPVEFTPDAVTLLRFGAVTRNAHRIHYDTGFARSEGLDGPVVMAQLHGCLMHRAAMAFAGPDGRVLEVEWQNRAPALAGERLVVSGSVGAVDPATGRVTLDLVEHGGRGDVVCCRGRAVVLMG</sequence>
<reference evidence="1 2" key="1">
    <citation type="submission" date="2020-12" db="EMBL/GenBank/DDBJ databases">
        <authorList>
            <person name="Kusuma A.B."/>
            <person name="Nouioui I."/>
            <person name="Goodfellow M."/>
        </authorList>
    </citation>
    <scope>NUCLEOTIDE SEQUENCE [LARGE SCALE GENOMIC DNA]</scope>
    <source>
        <strain evidence="1 2">DSM 41764</strain>
    </source>
</reference>
<dbReference type="EMBL" id="JAEEAQ010000009">
    <property type="protein sequence ID" value="MBI0311819.1"/>
    <property type="molecule type" value="Genomic_DNA"/>
</dbReference>
<evidence type="ECO:0000313" key="2">
    <source>
        <dbReference type="Proteomes" id="UP000638849"/>
    </source>
</evidence>
<protein>
    <submittedName>
        <fullName evidence="1">Acyl dehydratase</fullName>
    </submittedName>
</protein>
<evidence type="ECO:0000313" key="1">
    <source>
        <dbReference type="EMBL" id="MBI0311819.1"/>
    </source>
</evidence>
<keyword evidence="2" id="KW-1185">Reference proteome</keyword>
<dbReference type="SUPFAM" id="SSF54637">
    <property type="entry name" value="Thioesterase/thiol ester dehydrase-isomerase"/>
    <property type="match status" value="1"/>
</dbReference>
<name>A0ABS0R362_9ACTN</name>
<dbReference type="InterPro" id="IPR052741">
    <property type="entry name" value="Mitochondrial_HTD2"/>
</dbReference>
<organism evidence="1 2">
    <name type="scientific">Streptomyces javensis</name>
    <dbReference type="NCBI Taxonomy" id="114698"/>
    <lineage>
        <taxon>Bacteria</taxon>
        <taxon>Bacillati</taxon>
        <taxon>Actinomycetota</taxon>
        <taxon>Actinomycetes</taxon>
        <taxon>Kitasatosporales</taxon>
        <taxon>Streptomycetaceae</taxon>
        <taxon>Streptomyces</taxon>
        <taxon>Streptomyces violaceusniger group</taxon>
    </lineage>
</organism>
<dbReference type="InterPro" id="IPR029069">
    <property type="entry name" value="HotDog_dom_sf"/>
</dbReference>
<accession>A0ABS0R362</accession>